<evidence type="ECO:0000256" key="1">
    <source>
        <dbReference type="ARBA" id="ARBA00003283"/>
    </source>
</evidence>
<feature type="domain" description="Core-binding (CB)" evidence="8">
    <location>
        <begin position="8"/>
        <end position="98"/>
    </location>
</feature>
<dbReference type="SUPFAM" id="SSF47823">
    <property type="entry name" value="lambda integrase-like, N-terminal domain"/>
    <property type="match status" value="1"/>
</dbReference>
<evidence type="ECO:0000256" key="5">
    <source>
        <dbReference type="ARBA" id="ARBA00023172"/>
    </source>
</evidence>
<dbReference type="Gene3D" id="1.10.150.130">
    <property type="match status" value="1"/>
</dbReference>
<keyword evidence="3" id="KW-0229">DNA integration</keyword>
<evidence type="ECO:0000256" key="2">
    <source>
        <dbReference type="ARBA" id="ARBA00008857"/>
    </source>
</evidence>
<dbReference type="SUPFAM" id="SSF56349">
    <property type="entry name" value="DNA breaking-rejoining enzymes"/>
    <property type="match status" value="1"/>
</dbReference>
<evidence type="ECO:0000256" key="3">
    <source>
        <dbReference type="ARBA" id="ARBA00022908"/>
    </source>
</evidence>
<name>A0AA46AK66_9CLOT</name>
<dbReference type="InterPro" id="IPR044068">
    <property type="entry name" value="CB"/>
</dbReference>
<dbReference type="Pfam" id="PF00589">
    <property type="entry name" value="Phage_integrase"/>
    <property type="match status" value="1"/>
</dbReference>
<gene>
    <name evidence="9" type="ORF">SAMN06296020_11653</name>
</gene>
<dbReference type="PANTHER" id="PTHR30349">
    <property type="entry name" value="PHAGE INTEGRASE-RELATED"/>
    <property type="match status" value="1"/>
</dbReference>
<dbReference type="InterPro" id="IPR011010">
    <property type="entry name" value="DNA_brk_join_enz"/>
</dbReference>
<evidence type="ECO:0000313" key="9">
    <source>
        <dbReference type="EMBL" id="SMP68108.1"/>
    </source>
</evidence>
<dbReference type="Pfam" id="PF02899">
    <property type="entry name" value="Phage_int_SAM_1"/>
    <property type="match status" value="1"/>
</dbReference>
<dbReference type="PROSITE" id="PS51898">
    <property type="entry name" value="TYR_RECOMBINASE"/>
    <property type="match status" value="1"/>
</dbReference>
<sequence>MRTKSIPTDFAKCVTRFLTIHLPGERNLSPQTIKSYSFALKMYIGYLDSSAGIKPERIELKDILAGSIMGFLASMGESSPKTHNQRLSALKTFVRYAMLEYPIFILDGQRILAIPSKRSSENEIIYLEKDAMKALLATPDQKNVRGRRDLAIMALLYDTGARVQELINLKVKNMRLVKPETVTLFGKRRKMRTIPIMPETARILEVYMRDRGFLEQSACGDLYLFNSMNRAQFTRPGISKILKRHFLIAKQANSSVPFPNDIHPHAFRASKAIHLLESGVNIIAIRDFLGHTSVSTTQVYLRVNSQAKREAIVQAYPSLAESVPAWQENCDLMKLLNQMCS</sequence>
<comment type="caution">
    <text evidence="9">The sequence shown here is derived from an EMBL/GenBank/DDBJ whole genome shotgun (WGS) entry which is preliminary data.</text>
</comment>
<keyword evidence="5" id="KW-0233">DNA recombination</keyword>
<dbReference type="PANTHER" id="PTHR30349:SF81">
    <property type="entry name" value="TYROSINE RECOMBINASE XERC"/>
    <property type="match status" value="1"/>
</dbReference>
<feature type="domain" description="Tyr recombinase" evidence="7">
    <location>
        <begin position="122"/>
        <end position="313"/>
    </location>
</feature>
<evidence type="ECO:0000259" key="8">
    <source>
        <dbReference type="PROSITE" id="PS51900"/>
    </source>
</evidence>
<comment type="function">
    <text evidence="1">Site-specific tyrosine recombinase, which acts by catalyzing the cutting and rejoining of the recombining DNA molecules.</text>
</comment>
<accession>A0AA46AK66</accession>
<reference evidence="9" key="1">
    <citation type="submission" date="2017-05" db="EMBL/GenBank/DDBJ databases">
        <authorList>
            <person name="Varghese N."/>
            <person name="Submissions S."/>
        </authorList>
    </citation>
    <scope>NUCLEOTIDE SEQUENCE</scope>
    <source>
        <strain evidence="9">Su22</strain>
    </source>
</reference>
<keyword evidence="10" id="KW-1185">Reference proteome</keyword>
<evidence type="ECO:0000256" key="6">
    <source>
        <dbReference type="PROSITE-ProRule" id="PRU01248"/>
    </source>
</evidence>
<comment type="similarity">
    <text evidence="2">Belongs to the 'phage' integrase family.</text>
</comment>
<dbReference type="InterPro" id="IPR010998">
    <property type="entry name" value="Integrase_recombinase_N"/>
</dbReference>
<proteinExistence type="inferred from homology"/>
<dbReference type="PROSITE" id="PS51900">
    <property type="entry name" value="CB"/>
    <property type="match status" value="1"/>
</dbReference>
<organism evidence="9 10">
    <name type="scientific">Anoxynatronum buryatiense</name>
    <dbReference type="NCBI Taxonomy" id="489973"/>
    <lineage>
        <taxon>Bacteria</taxon>
        <taxon>Bacillati</taxon>
        <taxon>Bacillota</taxon>
        <taxon>Clostridia</taxon>
        <taxon>Eubacteriales</taxon>
        <taxon>Clostridiaceae</taxon>
        <taxon>Anoxynatronum</taxon>
    </lineage>
</organism>
<dbReference type="Gene3D" id="1.10.443.10">
    <property type="entry name" value="Intergrase catalytic core"/>
    <property type="match status" value="1"/>
</dbReference>
<evidence type="ECO:0000313" key="10">
    <source>
        <dbReference type="Proteomes" id="UP001158066"/>
    </source>
</evidence>
<dbReference type="InterPro" id="IPR004107">
    <property type="entry name" value="Integrase_SAM-like_N"/>
</dbReference>
<dbReference type="Proteomes" id="UP001158066">
    <property type="component" value="Unassembled WGS sequence"/>
</dbReference>
<evidence type="ECO:0000259" key="7">
    <source>
        <dbReference type="PROSITE" id="PS51898"/>
    </source>
</evidence>
<dbReference type="GO" id="GO:0006310">
    <property type="term" value="P:DNA recombination"/>
    <property type="evidence" value="ECO:0007669"/>
    <property type="project" value="UniProtKB-KW"/>
</dbReference>
<dbReference type="AlphaFoldDB" id="A0AA46AK66"/>
<dbReference type="EMBL" id="FXUF01000016">
    <property type="protein sequence ID" value="SMP68108.1"/>
    <property type="molecule type" value="Genomic_DNA"/>
</dbReference>
<dbReference type="GO" id="GO:0003677">
    <property type="term" value="F:DNA binding"/>
    <property type="evidence" value="ECO:0007669"/>
    <property type="project" value="UniProtKB-UniRule"/>
</dbReference>
<keyword evidence="4 6" id="KW-0238">DNA-binding</keyword>
<evidence type="ECO:0000256" key="4">
    <source>
        <dbReference type="ARBA" id="ARBA00023125"/>
    </source>
</evidence>
<dbReference type="RefSeq" id="WP_283410465.1">
    <property type="nucleotide sequence ID" value="NZ_FXUF01000016.1"/>
</dbReference>
<dbReference type="InterPro" id="IPR013762">
    <property type="entry name" value="Integrase-like_cat_sf"/>
</dbReference>
<protein>
    <submittedName>
        <fullName evidence="9">Site-specific recombinase XerD</fullName>
    </submittedName>
</protein>
<dbReference type="InterPro" id="IPR002104">
    <property type="entry name" value="Integrase_catalytic"/>
</dbReference>
<dbReference type="InterPro" id="IPR050090">
    <property type="entry name" value="Tyrosine_recombinase_XerCD"/>
</dbReference>
<dbReference type="GO" id="GO:0015074">
    <property type="term" value="P:DNA integration"/>
    <property type="evidence" value="ECO:0007669"/>
    <property type="project" value="UniProtKB-KW"/>
</dbReference>